<dbReference type="SUPFAM" id="SSF110296">
    <property type="entry name" value="Oligoxyloglucan reducing end-specific cellobiohydrolase"/>
    <property type="match status" value="1"/>
</dbReference>
<protein>
    <submittedName>
        <fullName evidence="3">Plant photosystem II stability/assembly factor-like protein</fullName>
    </submittedName>
</protein>
<dbReference type="AlphaFoldDB" id="K1LWN7"/>
<sequence>MKNIITLSKIGGFGMLFLFLFQTLEAQQIKATSSKEMQEAVKRHQEMFEVTPYRDYPARNIGPTNMSGRVVDIEVSSDFKTYYIAAASGGVWKTTDNGQSFNPIFDHLGALGIGDMAIAPSDDNIIWVGTGENNSSRSTYAGAGVYKSTDAGSSWEYIGLPFSQHIGQIQIHPTNPDIVWVGSMGALYSSNEERGLYRTTDGGKTWKRTLYIDDNTGVIDIKVHPSNPDILLAATWERFRQAHDFIGNGKGSSIWRSEDGGETWSKSIGGFPQGEFVGRIGFDFSQSQPGIVYALLDNQAHDDTATPRQTERTSGNNELSLSNFQNMSVQDVIKLEDEKLERVLRSNRFASKYDAKTVKRLLQRGQITPVQIANYNGKETDANAALFSSSIKGAEVYRSEDAGKNWKKVNESDLSRVYNTYGYYFGEIRVSSGDENEVFILGVPLLVSRDGGKTFARTDTVGNVHSDHQALWINPNDSKHMVLGNDGGLYLSYGGGERWDHLNTELTISQFYSIMVDEKTPYNVYGGMQDNGVWYGKSTGKPSDVWTSLMGGDGMVVAVDTRTNEIVYTGFQFGNYFRINTETGERKRVTPSHDIGNDPNRWNWRTPAILSKHNQDIFYMGSQYVYRSLDRGDTWQTISPDLTKNKKSGNVPFASLTVIEESPLEFGVLYAGSDDGNIWITRDHGKNWVDISKGLPQDRWISSITPSQHLEGLVYATLTGYRYDEFTPFVYKSTDYGKTWVSIAQGLPKEAANVIKEDHHHENILYVGTDHGLYLSLDGGKNYDLFQGNIPNVAIYDLAIQKKENDLVIGTHGRSAYIVDLNPLYQWLESGEQEMMVLMASEIRYNPRMAIWMDGIVNKPKQNILFYSQEAGDVAITIIDAKDEKIHNWIHAAQKGFNQASWEYGNIGRGKFKLLLQKGSKSSEFNFEVK</sequence>
<dbReference type="SUPFAM" id="SSF50939">
    <property type="entry name" value="Sialidases"/>
    <property type="match status" value="1"/>
</dbReference>
<feature type="domain" description="Sortilin N-terminal" evidence="2">
    <location>
        <begin position="145"/>
        <end position="294"/>
    </location>
</feature>
<dbReference type="PANTHER" id="PTHR12106:SF27">
    <property type="entry name" value="SORTILIN-RELATED RECEPTOR"/>
    <property type="match status" value="1"/>
</dbReference>
<accession>K1LWN7</accession>
<evidence type="ECO:0000313" key="3">
    <source>
        <dbReference type="EMBL" id="EKB48584.1"/>
    </source>
</evidence>
<evidence type="ECO:0000256" key="1">
    <source>
        <dbReference type="ARBA" id="ARBA00022737"/>
    </source>
</evidence>
<dbReference type="Gene3D" id="2.130.10.10">
    <property type="entry name" value="YVTN repeat-like/Quinoprotein amine dehydrogenase"/>
    <property type="match status" value="4"/>
</dbReference>
<dbReference type="Proteomes" id="UP000004478">
    <property type="component" value="Unassembled WGS sequence"/>
</dbReference>
<gene>
    <name evidence="3" type="ORF">B879_02809</name>
</gene>
<dbReference type="InterPro" id="IPR050310">
    <property type="entry name" value="VPS10-sortilin"/>
</dbReference>
<dbReference type="InterPro" id="IPR031778">
    <property type="entry name" value="Sortilin_N"/>
</dbReference>
<dbReference type="EMBL" id="AMGM01000048">
    <property type="protein sequence ID" value="EKB48584.1"/>
    <property type="molecule type" value="Genomic_DNA"/>
</dbReference>
<name>K1LWN7_CECL9</name>
<dbReference type="Pfam" id="PF15902">
    <property type="entry name" value="Sortilin-Vps10"/>
    <property type="match status" value="1"/>
</dbReference>
<dbReference type="PANTHER" id="PTHR12106">
    <property type="entry name" value="SORTILIN RELATED"/>
    <property type="match status" value="1"/>
</dbReference>
<dbReference type="InterPro" id="IPR015943">
    <property type="entry name" value="WD40/YVTN_repeat-like_dom_sf"/>
</dbReference>
<reference evidence="3 4" key="1">
    <citation type="journal article" date="2012" name="J. Bacteriol.">
        <title>Draft Genome Sequence of Cecembia lonarensis Strain LW9T, Isolated from Lonar Lake, a Haloalkaline Lake in India.</title>
        <authorList>
            <person name="Shivaji S."/>
            <person name="Ara S."/>
            <person name="Singh A."/>
            <person name="Pinnaka A.K."/>
        </authorList>
    </citation>
    <scope>NUCLEOTIDE SEQUENCE [LARGE SCALE GENOMIC DNA]</scope>
    <source>
        <strain evidence="3 4">LW9</strain>
    </source>
</reference>
<organism evidence="3 4">
    <name type="scientific">Cecembia lonarensis (strain CCUG 58316 / KCTC 22772 / LW9)</name>
    <dbReference type="NCBI Taxonomy" id="1225176"/>
    <lineage>
        <taxon>Bacteria</taxon>
        <taxon>Pseudomonadati</taxon>
        <taxon>Bacteroidota</taxon>
        <taxon>Cytophagia</taxon>
        <taxon>Cytophagales</taxon>
        <taxon>Cyclobacteriaceae</taxon>
        <taxon>Cecembia</taxon>
    </lineage>
</organism>
<dbReference type="PATRIC" id="fig|1225176.3.peg.2989"/>
<dbReference type="RefSeq" id="WP_009185831.1">
    <property type="nucleotide sequence ID" value="NZ_AMGM01000048.1"/>
</dbReference>
<comment type="caution">
    <text evidence="3">The sequence shown here is derived from an EMBL/GenBank/DDBJ whole genome shotgun (WGS) entry which is preliminary data.</text>
</comment>
<keyword evidence="1" id="KW-0677">Repeat</keyword>
<dbReference type="CDD" id="cd15482">
    <property type="entry name" value="Sialidase_non-viral"/>
    <property type="match status" value="1"/>
</dbReference>
<proteinExistence type="predicted"/>
<dbReference type="OrthoDB" id="9757809at2"/>
<evidence type="ECO:0000259" key="2">
    <source>
        <dbReference type="Pfam" id="PF15902"/>
    </source>
</evidence>
<keyword evidence="4" id="KW-1185">Reference proteome</keyword>
<dbReference type="InterPro" id="IPR036278">
    <property type="entry name" value="Sialidase_sf"/>
</dbReference>
<evidence type="ECO:0000313" key="4">
    <source>
        <dbReference type="Proteomes" id="UP000004478"/>
    </source>
</evidence>